<dbReference type="Proteomes" id="UP001161017">
    <property type="component" value="Unassembled WGS sequence"/>
</dbReference>
<evidence type="ECO:0008006" key="3">
    <source>
        <dbReference type="Google" id="ProtNLM"/>
    </source>
</evidence>
<dbReference type="Gene3D" id="3.40.50.150">
    <property type="entry name" value="Vaccinia Virus protein VP39"/>
    <property type="match status" value="1"/>
</dbReference>
<dbReference type="CDD" id="cd02440">
    <property type="entry name" value="AdoMet_MTases"/>
    <property type="match status" value="1"/>
</dbReference>
<dbReference type="AlphaFoldDB" id="A0AA43TZD3"/>
<evidence type="ECO:0000313" key="1">
    <source>
        <dbReference type="EMBL" id="MDI1490112.1"/>
    </source>
</evidence>
<dbReference type="PANTHER" id="PTHR14614">
    <property type="entry name" value="HEPATOCELLULAR CARCINOMA-ASSOCIATED ANTIGEN"/>
    <property type="match status" value="1"/>
</dbReference>
<gene>
    <name evidence="1" type="ORF">OHK93_001312</name>
</gene>
<organism evidence="1 2">
    <name type="scientific">Ramalina farinacea</name>
    <dbReference type="NCBI Taxonomy" id="258253"/>
    <lineage>
        <taxon>Eukaryota</taxon>
        <taxon>Fungi</taxon>
        <taxon>Dikarya</taxon>
        <taxon>Ascomycota</taxon>
        <taxon>Pezizomycotina</taxon>
        <taxon>Lecanoromycetes</taxon>
        <taxon>OSLEUM clade</taxon>
        <taxon>Lecanoromycetidae</taxon>
        <taxon>Lecanorales</taxon>
        <taxon>Lecanorineae</taxon>
        <taxon>Ramalinaceae</taxon>
        <taxon>Ramalina</taxon>
    </lineage>
</organism>
<dbReference type="GO" id="GO:0005737">
    <property type="term" value="C:cytoplasm"/>
    <property type="evidence" value="ECO:0007669"/>
    <property type="project" value="TreeGrafter"/>
</dbReference>
<accession>A0AA43TZD3</accession>
<sequence length="346" mass="38346">MTNCAAVELLRRQYLQLIDPERLKLPPPEVLRSPDVQRQIYESMFDDTAISLGPSLRYRLRVLKRLIRAIEDSIQDPEEDEISDDLSGCLAQYMSQSLPSAGEVAQQKSYVTYTAPFPAPNDYSVILSEAPSLLASSGTTGFRTWEAALHLASFLCTTMGRTYVAGKNVLELGAGTGFLSILYARYLEAKYVLATDGSHLVVQDMNANLALNGFAKSESLEVRPLQWGHALLGGPADQRDANRGFDTVIGADVTYDMKVMPALIATVRDLFELYPSAKFLISATIRNEETLNCFLKACDANNFIRKEIDFPLQSFEDQTGFFITGETPIKIFELRAPVSMPDAFAL</sequence>
<evidence type="ECO:0000313" key="2">
    <source>
        <dbReference type="Proteomes" id="UP001161017"/>
    </source>
</evidence>
<comment type="caution">
    <text evidence="1">The sequence shown here is derived from an EMBL/GenBank/DDBJ whole genome shotgun (WGS) entry which is preliminary data.</text>
</comment>
<dbReference type="SUPFAM" id="SSF53335">
    <property type="entry name" value="S-adenosyl-L-methionine-dependent methyltransferases"/>
    <property type="match status" value="1"/>
</dbReference>
<dbReference type="EMBL" id="JAPUFD010000011">
    <property type="protein sequence ID" value="MDI1490112.1"/>
    <property type="molecule type" value="Genomic_DNA"/>
</dbReference>
<protein>
    <recommendedName>
        <fullName evidence="3">FAM86 N-terminal domain-containing protein</fullName>
    </recommendedName>
</protein>
<dbReference type="Pfam" id="PF10294">
    <property type="entry name" value="Methyltransf_16"/>
    <property type="match status" value="1"/>
</dbReference>
<reference evidence="1" key="1">
    <citation type="journal article" date="2023" name="Genome Biol. Evol.">
        <title>First Whole Genome Sequence and Flow Cytometry Genome Size Data for the Lichen-Forming Fungus Ramalina farinacea (Ascomycota).</title>
        <authorList>
            <person name="Llewellyn T."/>
            <person name="Mian S."/>
            <person name="Hill R."/>
            <person name="Leitch I.J."/>
            <person name="Gaya E."/>
        </authorList>
    </citation>
    <scope>NUCLEOTIDE SEQUENCE</scope>
    <source>
        <strain evidence="1">LIQ254RAFAR</strain>
    </source>
</reference>
<keyword evidence="2" id="KW-1185">Reference proteome</keyword>
<dbReference type="InterPro" id="IPR029063">
    <property type="entry name" value="SAM-dependent_MTases_sf"/>
</dbReference>
<dbReference type="GO" id="GO:0008757">
    <property type="term" value="F:S-adenosylmethionine-dependent methyltransferase activity"/>
    <property type="evidence" value="ECO:0007669"/>
    <property type="project" value="UniProtKB-ARBA"/>
</dbReference>
<dbReference type="PANTHER" id="PTHR14614:SF130">
    <property type="entry name" value="PROTEIN-LYSINE N-METHYLTRANSFERASE EEF2KMT"/>
    <property type="match status" value="1"/>
</dbReference>
<name>A0AA43TZD3_9LECA</name>
<proteinExistence type="predicted"/>
<dbReference type="InterPro" id="IPR019410">
    <property type="entry name" value="Methyltransf_16"/>
</dbReference>